<dbReference type="Gene3D" id="2.160.10.10">
    <property type="entry name" value="Hexapeptide repeat proteins"/>
    <property type="match status" value="1"/>
</dbReference>
<keyword evidence="2 5" id="KW-0808">Transferase</keyword>
<dbReference type="EMBL" id="JAEKJW010000002">
    <property type="protein sequence ID" value="MBN8196703.1"/>
    <property type="molecule type" value="Genomic_DNA"/>
</dbReference>
<evidence type="ECO:0000256" key="1">
    <source>
        <dbReference type="ARBA" id="ARBA00007274"/>
    </source>
</evidence>
<evidence type="ECO:0000256" key="2">
    <source>
        <dbReference type="ARBA" id="ARBA00022679"/>
    </source>
</evidence>
<dbReference type="Pfam" id="PF00132">
    <property type="entry name" value="Hexapep"/>
    <property type="match status" value="1"/>
</dbReference>
<dbReference type="InterPro" id="IPR001451">
    <property type="entry name" value="Hexapep"/>
</dbReference>
<evidence type="ECO:0000313" key="5">
    <source>
        <dbReference type="EMBL" id="MBN8196703.1"/>
    </source>
</evidence>
<reference evidence="5" key="1">
    <citation type="submission" date="2020-12" db="EMBL/GenBank/DDBJ databases">
        <title>Oil enriched cultivation method for isolating marine PHA-producing bacteria.</title>
        <authorList>
            <person name="Zheng W."/>
            <person name="Yu S."/>
            <person name="Huang Y."/>
        </authorList>
    </citation>
    <scope>NUCLEOTIDE SEQUENCE</scope>
    <source>
        <strain evidence="5">SY-2-3</strain>
    </source>
</reference>
<dbReference type="PANTHER" id="PTHR43300:SF11">
    <property type="entry name" value="ACETYLTRANSFERASE RV3034C-RELATED"/>
    <property type="match status" value="1"/>
</dbReference>
<name>A0A8I1SJ59_9PROT</name>
<dbReference type="SUPFAM" id="SSF51161">
    <property type="entry name" value="Trimeric LpxA-like enzymes"/>
    <property type="match status" value="1"/>
</dbReference>
<dbReference type="InterPro" id="IPR018357">
    <property type="entry name" value="Hexapep_transf_CS"/>
</dbReference>
<accession>A0A8I1SJ59</accession>
<sequence>MKLKDRLRKLIGLPPKKAKLPAHVTVGKHSYGLHKNMVAGASADAPLTVGTYCSIGPDVLFLCKVDHALHHVSTYPFKTLLWETEQGNQDAITKGPITLGHDVWIGARAIILSGVTIGTGAVIAAGAVVTKDVPPYAIVGGNPGRIIRKRFDDAMIEQLIETRWWELEEAKLKALQPELYGQPEDFIKALQRD</sequence>
<organism evidence="5 6">
    <name type="scientific">Thalassospira povalilytica</name>
    <dbReference type="NCBI Taxonomy" id="732237"/>
    <lineage>
        <taxon>Bacteria</taxon>
        <taxon>Pseudomonadati</taxon>
        <taxon>Pseudomonadota</taxon>
        <taxon>Alphaproteobacteria</taxon>
        <taxon>Rhodospirillales</taxon>
        <taxon>Thalassospiraceae</taxon>
        <taxon>Thalassospira</taxon>
    </lineage>
</organism>
<dbReference type="PROSITE" id="PS00101">
    <property type="entry name" value="HEXAPEP_TRANSFERASES"/>
    <property type="match status" value="1"/>
</dbReference>
<evidence type="ECO:0000256" key="4">
    <source>
        <dbReference type="ARBA" id="ARBA00023315"/>
    </source>
</evidence>
<dbReference type="AlphaFoldDB" id="A0A8I1SJ59"/>
<dbReference type="GO" id="GO:0016746">
    <property type="term" value="F:acyltransferase activity"/>
    <property type="evidence" value="ECO:0007669"/>
    <property type="project" value="UniProtKB-KW"/>
</dbReference>
<dbReference type="InterPro" id="IPR050179">
    <property type="entry name" value="Trans_hexapeptide_repeat"/>
</dbReference>
<keyword evidence="4" id="KW-0012">Acyltransferase</keyword>
<dbReference type="PANTHER" id="PTHR43300">
    <property type="entry name" value="ACETYLTRANSFERASE"/>
    <property type="match status" value="1"/>
</dbReference>
<dbReference type="CDD" id="cd03349">
    <property type="entry name" value="LbH_XAT"/>
    <property type="match status" value="1"/>
</dbReference>
<comment type="caution">
    <text evidence="5">The sequence shown here is derived from an EMBL/GenBank/DDBJ whole genome shotgun (WGS) entry which is preliminary data.</text>
</comment>
<dbReference type="RefSeq" id="WP_206927285.1">
    <property type="nucleotide sequence ID" value="NZ_JAEKJW010000002.1"/>
</dbReference>
<dbReference type="Proteomes" id="UP000664405">
    <property type="component" value="Unassembled WGS sequence"/>
</dbReference>
<keyword evidence="3" id="KW-0677">Repeat</keyword>
<comment type="similarity">
    <text evidence="1">Belongs to the transferase hexapeptide repeat family.</text>
</comment>
<evidence type="ECO:0000256" key="3">
    <source>
        <dbReference type="ARBA" id="ARBA00022737"/>
    </source>
</evidence>
<gene>
    <name evidence="5" type="ORF">JF547_09535</name>
</gene>
<proteinExistence type="inferred from homology"/>
<dbReference type="InterPro" id="IPR011004">
    <property type="entry name" value="Trimer_LpxA-like_sf"/>
</dbReference>
<protein>
    <submittedName>
        <fullName evidence="5">CatB-related O-acetyltransferase</fullName>
    </submittedName>
</protein>
<evidence type="ECO:0000313" key="6">
    <source>
        <dbReference type="Proteomes" id="UP000664405"/>
    </source>
</evidence>